<dbReference type="PANTHER" id="PTHR46623:SF6">
    <property type="entry name" value="ALPHA_BETA-HYDROLASES SUPERFAMILY PROTEIN"/>
    <property type="match status" value="1"/>
</dbReference>
<dbReference type="InterPro" id="IPR051049">
    <property type="entry name" value="Dienelactone_hydrolase-like"/>
</dbReference>
<feature type="non-terminal residue" evidence="2">
    <location>
        <position position="176"/>
    </location>
</feature>
<comment type="caution">
    <text evidence="2">The sequence shown here is derived from an EMBL/GenBank/DDBJ whole genome shotgun (WGS) entry which is preliminary data.</text>
</comment>
<accession>A0A0F8WSY1</accession>
<feature type="domain" description="Dienelactone hydrolase" evidence="1">
    <location>
        <begin position="2"/>
        <end position="176"/>
    </location>
</feature>
<gene>
    <name evidence="2" type="ORF">LCGC14_3115240</name>
</gene>
<organism evidence="2">
    <name type="scientific">marine sediment metagenome</name>
    <dbReference type="NCBI Taxonomy" id="412755"/>
    <lineage>
        <taxon>unclassified sequences</taxon>
        <taxon>metagenomes</taxon>
        <taxon>ecological metagenomes</taxon>
    </lineage>
</organism>
<dbReference type="InterPro" id="IPR029058">
    <property type="entry name" value="AB_hydrolase_fold"/>
</dbReference>
<evidence type="ECO:0000259" key="1">
    <source>
        <dbReference type="Pfam" id="PF01738"/>
    </source>
</evidence>
<dbReference type="Pfam" id="PF01738">
    <property type="entry name" value="DLH"/>
    <property type="match status" value="1"/>
</dbReference>
<evidence type="ECO:0000313" key="2">
    <source>
        <dbReference type="EMBL" id="KKK51410.1"/>
    </source>
</evidence>
<dbReference type="AlphaFoldDB" id="A0A0F8WSY1"/>
<dbReference type="Gene3D" id="3.40.50.1820">
    <property type="entry name" value="alpha/beta hydrolase"/>
    <property type="match status" value="1"/>
</dbReference>
<dbReference type="GO" id="GO:0016787">
    <property type="term" value="F:hydrolase activity"/>
    <property type="evidence" value="ECO:0007669"/>
    <property type="project" value="InterPro"/>
</dbReference>
<dbReference type="InterPro" id="IPR002925">
    <property type="entry name" value="Dienelactn_hydro"/>
</dbReference>
<dbReference type="EMBL" id="LAZR01067520">
    <property type="protein sequence ID" value="KKK51410.1"/>
    <property type="molecule type" value="Genomic_DNA"/>
</dbReference>
<protein>
    <recommendedName>
        <fullName evidence="1">Dienelactone hydrolase domain-containing protein</fullName>
    </recommendedName>
</protein>
<proteinExistence type="predicted"/>
<dbReference type="PANTHER" id="PTHR46623">
    <property type="entry name" value="CARBOXYMETHYLENEBUTENOLIDASE-RELATED"/>
    <property type="match status" value="1"/>
</dbReference>
<dbReference type="SUPFAM" id="SSF53474">
    <property type="entry name" value="alpha/beta-Hydrolases"/>
    <property type="match status" value="1"/>
</dbReference>
<sequence length="176" mass="18915">MPGVIVAQHAGGVDEFIQTMSDRIAAAGYVAIAPELYHRDPNPEDNPLVRMGRLRDANIVTDVNAAFKHAKGLEEVAEERIGIVGFCMGGRVAYLMATHIPALRAAVVFYGGNIMVPWGEGPAPFDGTEEIKCPVLGLFGEEDTNPSPADVAKIDAELTRLDRTHEFRSYSGAGHA</sequence>
<name>A0A0F8WSY1_9ZZZZ</name>
<reference evidence="2" key="1">
    <citation type="journal article" date="2015" name="Nature">
        <title>Complex archaea that bridge the gap between prokaryotes and eukaryotes.</title>
        <authorList>
            <person name="Spang A."/>
            <person name="Saw J.H."/>
            <person name="Jorgensen S.L."/>
            <person name="Zaremba-Niedzwiedzka K."/>
            <person name="Martijn J."/>
            <person name="Lind A.E."/>
            <person name="van Eijk R."/>
            <person name="Schleper C."/>
            <person name="Guy L."/>
            <person name="Ettema T.J."/>
        </authorList>
    </citation>
    <scope>NUCLEOTIDE SEQUENCE</scope>
</reference>